<dbReference type="GO" id="GO:0046872">
    <property type="term" value="F:metal ion binding"/>
    <property type="evidence" value="ECO:0007669"/>
    <property type="project" value="UniProtKB-KW"/>
</dbReference>
<feature type="domain" description="Cation-transporting P-type ATPase N-terminal" evidence="12">
    <location>
        <begin position="17"/>
        <end position="90"/>
    </location>
</feature>
<dbReference type="FunFam" id="1.20.1110.10:FF:000168">
    <property type="match status" value="1"/>
</dbReference>
<evidence type="ECO:0000313" key="14">
    <source>
        <dbReference type="Proteomes" id="UP000694240"/>
    </source>
</evidence>
<evidence type="ECO:0000256" key="1">
    <source>
        <dbReference type="ARBA" id="ARBA00004141"/>
    </source>
</evidence>
<comment type="similarity">
    <text evidence="2">Belongs to the cation transport ATPase (P-type) (TC 3.A.3) family. Type IIIA subfamily.</text>
</comment>
<keyword evidence="4 11" id="KW-0812">Transmembrane</keyword>
<feature type="transmembrane region" description="Helical" evidence="11">
    <location>
        <begin position="100"/>
        <end position="117"/>
    </location>
</feature>
<sequence length="822" mass="91537">MATGDSLEDIKIEIDDDLEKIPIEEVFKKLRCSREGLSGAEGKERLKIFGPNKLENKKKEHITLRFFALMFKPLSWVIQAAAIMAMLFANGDGRPPSWQLFLGIVCLLIVNTIICYLKEDDAENVVAMARAGLSPKTKVLRDGKWSEQEASILVPGDIVSIKLGDIIPCDARLLEGHALKVDESALTGEFGPITKGPGEEVFSGTTCKHGEMEAVVIATGVHTFSGTTAHLVDNRTNKVGHFLKVVTEIENLCVISIAIGISIELIVMYWIQRRNFSDVINNLLVLVIGGIPLAMPTVLYVIMVTGSLRLYRTGTITQRITAIEDMAAIDVLCSDKTGTLTLNKLSVDKNLIKVYSKDVEKEQVLLLAARASRTENGDGIDAAMVGSLADPKETRAGIREVHFNVVDKRTALTYIDSNGDWHRVSKGTPEQILDLCNVRDDLRKSVHSAIGNYAERGLNFFFAIWFRNTYCNTVFFFPYQSCSEHKYHIVNKLQERHICGMIGDGVDDVPSLKKADVGIAVAGASEAARAASDIVLTEPGLSVIIDAVLASRATLQQMKHYTIYAVSITIRVVFGFMFIALIWKFDFSPFMVLAIALLNEETTKAITMDNVTNPSPTPDSLKLKEIFATGVVYGSYMALITVVFFWAAYRTDIFPRTFHVRDLRGNEAEMMCALYLQVSIMSQALFFVIQSRSWFFVERPGELLFLSFVTVQTIATTLAVYASWETARIEGIGWSWAGVIWLYNIIFFFPLDIMKFGIRYILTGKAQSLFDNMVHLVLNSYAKLSWRILSNGIYNHTQADHTYSLLEVSTPPSQDLRGVGWV</sequence>
<reference evidence="13 14" key="1">
    <citation type="submission" date="2020-12" db="EMBL/GenBank/DDBJ databases">
        <title>Concerted genomic and epigenomic changes stabilize Arabidopsis allopolyploids.</title>
        <authorList>
            <person name="Chen Z."/>
        </authorList>
    </citation>
    <scope>NUCLEOTIDE SEQUENCE [LARGE SCALE GENOMIC DNA]</scope>
    <source>
        <strain evidence="13">Allo738</strain>
        <tissue evidence="13">Leaf</tissue>
    </source>
</reference>
<evidence type="ECO:0000313" key="13">
    <source>
        <dbReference type="EMBL" id="KAG7615625.1"/>
    </source>
</evidence>
<evidence type="ECO:0000256" key="3">
    <source>
        <dbReference type="ARBA" id="ARBA00022553"/>
    </source>
</evidence>
<keyword evidence="5" id="KW-0479">Metal-binding</keyword>
<feature type="transmembrane region" description="Helical" evidence="11">
    <location>
        <begin position="66"/>
        <end position="88"/>
    </location>
</feature>
<dbReference type="GO" id="GO:0016887">
    <property type="term" value="F:ATP hydrolysis activity"/>
    <property type="evidence" value="ECO:0007669"/>
    <property type="project" value="InterPro"/>
</dbReference>
<feature type="transmembrane region" description="Helical" evidence="11">
    <location>
        <begin position="731"/>
        <end position="751"/>
    </location>
</feature>
<dbReference type="InterPro" id="IPR018303">
    <property type="entry name" value="ATPase_P-typ_P_site"/>
</dbReference>
<dbReference type="Pfam" id="PF00690">
    <property type="entry name" value="Cation_ATPase_N"/>
    <property type="match status" value="1"/>
</dbReference>
<feature type="transmembrane region" description="Helical" evidence="11">
    <location>
        <begin position="626"/>
        <end position="649"/>
    </location>
</feature>
<comment type="subcellular location">
    <subcellularLocation>
        <location evidence="1">Membrane</location>
        <topology evidence="1">Multi-pass membrane protein</topology>
    </subcellularLocation>
</comment>
<dbReference type="GO" id="GO:0005524">
    <property type="term" value="F:ATP binding"/>
    <property type="evidence" value="ECO:0007669"/>
    <property type="project" value="UniProtKB-KW"/>
</dbReference>
<evidence type="ECO:0000256" key="4">
    <source>
        <dbReference type="ARBA" id="ARBA00022692"/>
    </source>
</evidence>
<evidence type="ECO:0000259" key="12">
    <source>
        <dbReference type="SMART" id="SM00831"/>
    </source>
</evidence>
<evidence type="ECO:0000256" key="6">
    <source>
        <dbReference type="ARBA" id="ARBA00022741"/>
    </source>
</evidence>
<keyword evidence="7" id="KW-0067">ATP-binding</keyword>
<accession>A0A8T2DU76</accession>
<keyword evidence="10 11" id="KW-0472">Membrane</keyword>
<feature type="transmembrane region" description="Helical" evidence="11">
    <location>
        <begin position="561"/>
        <end position="583"/>
    </location>
</feature>
<dbReference type="NCBIfam" id="TIGR01494">
    <property type="entry name" value="ATPase_P-type"/>
    <property type="match status" value="2"/>
</dbReference>
<dbReference type="FunFam" id="2.70.150.10:FF:000004">
    <property type="entry name" value="Plasma membrane ATPase"/>
    <property type="match status" value="1"/>
</dbReference>
<evidence type="ECO:0000256" key="9">
    <source>
        <dbReference type="ARBA" id="ARBA00022989"/>
    </source>
</evidence>
<dbReference type="Pfam" id="PF00122">
    <property type="entry name" value="E1-E2_ATPase"/>
    <property type="match status" value="1"/>
</dbReference>
<gene>
    <name evidence="13" type="ORF">ISN45_At04g011810</name>
</gene>
<evidence type="ECO:0000256" key="10">
    <source>
        <dbReference type="ARBA" id="ARBA00023136"/>
    </source>
</evidence>
<keyword evidence="8" id="KW-0460">Magnesium</keyword>
<comment type="caution">
    <text evidence="13">The sequence shown here is derived from an EMBL/GenBank/DDBJ whole genome shotgun (WGS) entry which is preliminary data.</text>
</comment>
<dbReference type="InterPro" id="IPR059000">
    <property type="entry name" value="ATPase_P-type_domA"/>
</dbReference>
<evidence type="ECO:0000256" key="5">
    <source>
        <dbReference type="ARBA" id="ARBA00022723"/>
    </source>
</evidence>
<dbReference type="FunFam" id="3.40.50.1000:FF:000211">
    <property type="entry name" value="Plasma membrane ATPase"/>
    <property type="match status" value="1"/>
</dbReference>
<dbReference type="AlphaFoldDB" id="A0A8T2DU76"/>
<dbReference type="InterPro" id="IPR001757">
    <property type="entry name" value="P_typ_ATPase"/>
</dbReference>
<keyword evidence="3" id="KW-0597">Phosphoprotein</keyword>
<feature type="transmembrane region" description="Helical" evidence="11">
    <location>
        <begin position="283"/>
        <end position="302"/>
    </location>
</feature>
<evidence type="ECO:0000256" key="11">
    <source>
        <dbReference type="SAM" id="Phobius"/>
    </source>
</evidence>
<protein>
    <submittedName>
        <fullName evidence="13">HAD-like superfamily</fullName>
    </submittedName>
</protein>
<dbReference type="Proteomes" id="UP000694240">
    <property type="component" value="Chromosome 4"/>
</dbReference>
<keyword evidence="6" id="KW-0547">Nucleotide-binding</keyword>
<evidence type="ECO:0000256" key="2">
    <source>
        <dbReference type="ARBA" id="ARBA00008804"/>
    </source>
</evidence>
<proteinExistence type="inferred from homology"/>
<name>A0A8T2DU76_9BRAS</name>
<keyword evidence="14" id="KW-1185">Reference proteome</keyword>
<dbReference type="PANTHER" id="PTHR42861">
    <property type="entry name" value="CALCIUM-TRANSPORTING ATPASE"/>
    <property type="match status" value="1"/>
</dbReference>
<dbReference type="InterPro" id="IPR004014">
    <property type="entry name" value="ATPase_P-typ_cation-transptr_N"/>
</dbReference>
<evidence type="ECO:0000256" key="8">
    <source>
        <dbReference type="ARBA" id="ARBA00022842"/>
    </source>
</evidence>
<organism evidence="13 14">
    <name type="scientific">Arabidopsis thaliana x Arabidopsis arenosa</name>
    <dbReference type="NCBI Taxonomy" id="1240361"/>
    <lineage>
        <taxon>Eukaryota</taxon>
        <taxon>Viridiplantae</taxon>
        <taxon>Streptophyta</taxon>
        <taxon>Embryophyta</taxon>
        <taxon>Tracheophyta</taxon>
        <taxon>Spermatophyta</taxon>
        <taxon>Magnoliopsida</taxon>
        <taxon>eudicotyledons</taxon>
        <taxon>Gunneridae</taxon>
        <taxon>Pentapetalae</taxon>
        <taxon>rosids</taxon>
        <taxon>malvids</taxon>
        <taxon>Brassicales</taxon>
        <taxon>Brassicaceae</taxon>
        <taxon>Camelineae</taxon>
        <taxon>Arabidopsis</taxon>
    </lineage>
</organism>
<dbReference type="SMART" id="SM00831">
    <property type="entry name" value="Cation_ATPase_N"/>
    <property type="match status" value="1"/>
</dbReference>
<dbReference type="EMBL" id="JAEFBK010000004">
    <property type="protein sequence ID" value="KAG7615625.1"/>
    <property type="molecule type" value="Genomic_DNA"/>
</dbReference>
<evidence type="ECO:0000256" key="7">
    <source>
        <dbReference type="ARBA" id="ARBA00022840"/>
    </source>
</evidence>
<dbReference type="GO" id="GO:0016020">
    <property type="term" value="C:membrane"/>
    <property type="evidence" value="ECO:0007669"/>
    <property type="project" value="UniProtKB-SubCell"/>
</dbReference>
<keyword evidence="9 11" id="KW-1133">Transmembrane helix</keyword>
<feature type="transmembrane region" description="Helical" evidence="11">
    <location>
        <begin position="703"/>
        <end position="724"/>
    </location>
</feature>
<feature type="transmembrane region" description="Helical" evidence="11">
    <location>
        <begin position="670"/>
        <end position="691"/>
    </location>
</feature>
<dbReference type="PROSITE" id="PS00154">
    <property type="entry name" value="ATPASE_E1_E2"/>
    <property type="match status" value="1"/>
</dbReference>
<feature type="transmembrane region" description="Helical" evidence="11">
    <location>
        <begin position="252"/>
        <end position="271"/>
    </location>
</feature>